<dbReference type="InterPro" id="IPR000157">
    <property type="entry name" value="TIR_dom"/>
</dbReference>
<reference evidence="3 4" key="1">
    <citation type="submission" date="2015-09" db="EMBL/GenBank/DDBJ databases">
        <title>Sorangium comparison.</title>
        <authorList>
            <person name="Zaburannyi N."/>
            <person name="Bunk B."/>
            <person name="Overmann J."/>
            <person name="Mueller R."/>
        </authorList>
    </citation>
    <scope>NUCLEOTIDE SEQUENCE [LARGE SCALE GENOMIC DNA]</scope>
    <source>
        <strain evidence="3 4">So ce836</strain>
    </source>
</reference>
<feature type="region of interest" description="Disordered" evidence="1">
    <location>
        <begin position="228"/>
        <end position="329"/>
    </location>
</feature>
<dbReference type="SUPFAM" id="SSF52200">
    <property type="entry name" value="Toll/Interleukin receptor TIR domain"/>
    <property type="match status" value="1"/>
</dbReference>
<name>A0A4P2QTU1_SORCE</name>
<dbReference type="GO" id="GO:0007165">
    <property type="term" value="P:signal transduction"/>
    <property type="evidence" value="ECO:0007669"/>
    <property type="project" value="InterPro"/>
</dbReference>
<gene>
    <name evidence="3" type="ORF">SOCE836_056860</name>
</gene>
<dbReference type="EMBL" id="CP012672">
    <property type="protein sequence ID" value="AUX33526.1"/>
    <property type="molecule type" value="Genomic_DNA"/>
</dbReference>
<proteinExistence type="predicted"/>
<dbReference type="Gene3D" id="3.40.50.10140">
    <property type="entry name" value="Toll/interleukin-1 receptor homology (TIR) domain"/>
    <property type="match status" value="1"/>
</dbReference>
<dbReference type="PROSITE" id="PS50104">
    <property type="entry name" value="TIR"/>
    <property type="match status" value="1"/>
</dbReference>
<dbReference type="SMART" id="SM00255">
    <property type="entry name" value="TIR"/>
    <property type="match status" value="1"/>
</dbReference>
<evidence type="ECO:0000313" key="4">
    <source>
        <dbReference type="Proteomes" id="UP000295497"/>
    </source>
</evidence>
<protein>
    <recommendedName>
        <fullName evidence="2">TIR domain-containing protein</fullName>
    </recommendedName>
</protein>
<evidence type="ECO:0000313" key="3">
    <source>
        <dbReference type="EMBL" id="AUX33526.1"/>
    </source>
</evidence>
<feature type="compositionally biased region" description="Low complexity" evidence="1">
    <location>
        <begin position="242"/>
        <end position="251"/>
    </location>
</feature>
<dbReference type="AlphaFoldDB" id="A0A4P2QTU1"/>
<feature type="compositionally biased region" description="Gly residues" evidence="1">
    <location>
        <begin position="289"/>
        <end position="302"/>
    </location>
</feature>
<sequence>MGEERCPHCGWMRWVYREGQRSCLYCRGVPARTNTAPMAAYVPPPPPPQLDLRLIPGAPDASVAAPGPVEVFISHAPADRSHRTRLEVHLGLMVRQKLIRTWHRAHVEPGEEPSRETAAHLDAARMVLLLVSAHFLAQDDCYEEEMMRALERHDAGEARVVAILVHECDWQSAPFARLDPLPTGGKPVSSWRNRHEAWAAVARGVRTAAEQLRELDERRMRDRALSWIPGGFVPPPQGLPGLGAPPSQAAQCPPPGGLGAPPSQAAQRLPPGGLGAPPSQAAQCPPFGRVGGSEMGVPGAAGVGTKPAPGPRERAPAIPAPEPVDDSTSLDREEELVLLLDRLAQGPVLIWSPDPVGNASLAHHLAQELAPHYGPEVHVDLRGAARWKPSWKTAMRSVIECLNQRSRVHPPHLDNEALRDRYRAAIAIHSPILIFTNARKASQIEPLLPSTGHIVLITSERPIHLASVYTRQVDPLALLGEAEPQGAAG</sequence>
<accession>A0A4P2QTU1</accession>
<feature type="domain" description="TIR" evidence="2">
    <location>
        <begin position="67"/>
        <end position="209"/>
    </location>
</feature>
<evidence type="ECO:0000256" key="1">
    <source>
        <dbReference type="SAM" id="MobiDB-lite"/>
    </source>
</evidence>
<dbReference type="InterPro" id="IPR035897">
    <property type="entry name" value="Toll_tir_struct_dom_sf"/>
</dbReference>
<organism evidence="3 4">
    <name type="scientific">Sorangium cellulosum</name>
    <name type="common">Polyangium cellulosum</name>
    <dbReference type="NCBI Taxonomy" id="56"/>
    <lineage>
        <taxon>Bacteria</taxon>
        <taxon>Pseudomonadati</taxon>
        <taxon>Myxococcota</taxon>
        <taxon>Polyangia</taxon>
        <taxon>Polyangiales</taxon>
        <taxon>Polyangiaceae</taxon>
        <taxon>Sorangium</taxon>
    </lineage>
</organism>
<dbReference type="Pfam" id="PF13676">
    <property type="entry name" value="TIR_2"/>
    <property type="match status" value="1"/>
</dbReference>
<dbReference type="Proteomes" id="UP000295497">
    <property type="component" value="Chromosome"/>
</dbReference>
<evidence type="ECO:0000259" key="2">
    <source>
        <dbReference type="PROSITE" id="PS50104"/>
    </source>
</evidence>